<dbReference type="GO" id="GO:0005524">
    <property type="term" value="F:ATP binding"/>
    <property type="evidence" value="ECO:0007669"/>
    <property type="project" value="UniProtKB-KW"/>
</dbReference>
<dbReference type="Proteomes" id="UP000054097">
    <property type="component" value="Unassembled WGS sequence"/>
</dbReference>
<dbReference type="Pfam" id="PF00328">
    <property type="entry name" value="His_Phos_2"/>
    <property type="match status" value="1"/>
</dbReference>
<dbReference type="Gene3D" id="3.40.50.11950">
    <property type="match status" value="1"/>
</dbReference>
<comment type="subcellular location">
    <subcellularLocation>
        <location evidence="10">Cytoplasm</location>
        <location evidence="10">Cytoskeleton</location>
    </subcellularLocation>
</comment>
<organism evidence="13 14">
    <name type="scientific">Serendipita vermifera MAFF 305830</name>
    <dbReference type="NCBI Taxonomy" id="933852"/>
    <lineage>
        <taxon>Eukaryota</taxon>
        <taxon>Fungi</taxon>
        <taxon>Dikarya</taxon>
        <taxon>Basidiomycota</taxon>
        <taxon>Agaricomycotina</taxon>
        <taxon>Agaricomycetes</taxon>
        <taxon>Sebacinales</taxon>
        <taxon>Serendipitaceae</taxon>
        <taxon>Serendipita</taxon>
    </lineage>
</organism>
<gene>
    <name evidence="13" type="ORF">M408DRAFT_15032</name>
</gene>
<keyword evidence="14" id="KW-1185">Reference proteome</keyword>
<proteinExistence type="inferred from homology"/>
<dbReference type="GO" id="GO:0005856">
    <property type="term" value="C:cytoskeleton"/>
    <property type="evidence" value="ECO:0007669"/>
    <property type="project" value="UniProtKB-SubCell"/>
</dbReference>
<dbReference type="InterPro" id="IPR037446">
    <property type="entry name" value="His_Pase_VIP1"/>
</dbReference>
<dbReference type="GO" id="GO:0032958">
    <property type="term" value="P:inositol phosphate biosynthetic process"/>
    <property type="evidence" value="ECO:0007669"/>
    <property type="project" value="UniProtKB-ARBA"/>
</dbReference>
<keyword evidence="3" id="KW-0597">Phosphoprotein</keyword>
<dbReference type="InterPro" id="IPR000560">
    <property type="entry name" value="His_Pase_clade-2"/>
</dbReference>
<evidence type="ECO:0000256" key="5">
    <source>
        <dbReference type="ARBA" id="ARBA00022741"/>
    </source>
</evidence>
<protein>
    <recommendedName>
        <fullName evidence="10">Inositol hexakisphosphate and diphosphoinositol-pentakisphosphate kinase</fullName>
        <ecNumber evidence="10">2.7.4.24</ecNumber>
    </recommendedName>
</protein>
<dbReference type="SUPFAM" id="SSF53254">
    <property type="entry name" value="Phosphoglycerate mutase-like"/>
    <property type="match status" value="1"/>
</dbReference>
<dbReference type="InterPro" id="IPR040557">
    <property type="entry name" value="VIP1_N"/>
</dbReference>
<dbReference type="Pfam" id="PF18086">
    <property type="entry name" value="PPIP5K2_N"/>
    <property type="match status" value="1"/>
</dbReference>
<evidence type="ECO:0000259" key="11">
    <source>
        <dbReference type="Pfam" id="PF08443"/>
    </source>
</evidence>
<evidence type="ECO:0000256" key="7">
    <source>
        <dbReference type="ARBA" id="ARBA00022840"/>
    </source>
</evidence>
<dbReference type="PANTHER" id="PTHR12750">
    <property type="entry name" value="DIPHOSPHOINOSITOL PENTAKISPHOSPHATE KINASE"/>
    <property type="match status" value="1"/>
</dbReference>
<evidence type="ECO:0000259" key="12">
    <source>
        <dbReference type="Pfam" id="PF18086"/>
    </source>
</evidence>
<dbReference type="GO" id="GO:0005829">
    <property type="term" value="C:cytosol"/>
    <property type="evidence" value="ECO:0007669"/>
    <property type="project" value="TreeGrafter"/>
</dbReference>
<reference evidence="14" key="2">
    <citation type="submission" date="2015-01" db="EMBL/GenBank/DDBJ databases">
        <title>Evolutionary Origins and Diversification of the Mycorrhizal Mutualists.</title>
        <authorList>
            <consortium name="DOE Joint Genome Institute"/>
            <consortium name="Mycorrhizal Genomics Consortium"/>
            <person name="Kohler A."/>
            <person name="Kuo A."/>
            <person name="Nagy L.G."/>
            <person name="Floudas D."/>
            <person name="Copeland A."/>
            <person name="Barry K.W."/>
            <person name="Cichocki N."/>
            <person name="Veneault-Fourrey C."/>
            <person name="LaButti K."/>
            <person name="Lindquist E.A."/>
            <person name="Lipzen A."/>
            <person name="Lundell T."/>
            <person name="Morin E."/>
            <person name="Murat C."/>
            <person name="Riley R."/>
            <person name="Ohm R."/>
            <person name="Sun H."/>
            <person name="Tunlid A."/>
            <person name="Henrissat B."/>
            <person name="Grigoriev I.V."/>
            <person name="Hibbett D.S."/>
            <person name="Martin F."/>
        </authorList>
    </citation>
    <scope>NUCLEOTIDE SEQUENCE [LARGE SCALE GENOMIC DNA]</scope>
    <source>
        <strain evidence="14">MAFF 305830</strain>
    </source>
</reference>
<evidence type="ECO:0000256" key="9">
    <source>
        <dbReference type="ARBA" id="ARBA00034629"/>
    </source>
</evidence>
<dbReference type="AlphaFoldDB" id="A0A0C2WYJ5"/>
<evidence type="ECO:0000256" key="10">
    <source>
        <dbReference type="RuleBase" id="RU365032"/>
    </source>
</evidence>
<keyword evidence="6 10" id="KW-0418">Kinase</keyword>
<evidence type="ECO:0000313" key="13">
    <source>
        <dbReference type="EMBL" id="KIM31133.1"/>
    </source>
</evidence>
<feature type="domain" description="ATP-grasp fold RimK-type" evidence="11">
    <location>
        <begin position="241"/>
        <end position="346"/>
    </location>
</feature>
<dbReference type="InterPro" id="IPR029033">
    <property type="entry name" value="His_PPase_superfam"/>
</dbReference>
<name>A0A0C2WYJ5_SERVB</name>
<dbReference type="GO" id="GO:0033857">
    <property type="term" value="F:5-diphosphoinositol pentakisphosphate 1-kinase activity"/>
    <property type="evidence" value="ECO:0007669"/>
    <property type="project" value="TreeGrafter"/>
</dbReference>
<evidence type="ECO:0000313" key="14">
    <source>
        <dbReference type="Proteomes" id="UP000054097"/>
    </source>
</evidence>
<dbReference type="HOGENOM" id="CLU_000914_3_1_1"/>
<evidence type="ECO:0000256" key="4">
    <source>
        <dbReference type="ARBA" id="ARBA00022679"/>
    </source>
</evidence>
<comment type="catalytic activity">
    <reaction evidence="8">
        <text>5-diphospho-1D-myo-inositol 1,2,3,4,6-pentakisphosphate + ATP + H(+) = 1,5-bis(diphospho)-1D-myo-inositol 2,3,4,6-tetrakisphosphate + ADP</text>
        <dbReference type="Rhea" id="RHEA:10276"/>
        <dbReference type="ChEBI" id="CHEBI:15378"/>
        <dbReference type="ChEBI" id="CHEBI:30616"/>
        <dbReference type="ChEBI" id="CHEBI:58628"/>
        <dbReference type="ChEBI" id="CHEBI:77983"/>
        <dbReference type="ChEBI" id="CHEBI:456216"/>
        <dbReference type="EC" id="2.7.4.24"/>
    </reaction>
    <physiologicalReaction direction="left-to-right" evidence="8">
        <dbReference type="Rhea" id="RHEA:10277"/>
    </physiologicalReaction>
</comment>
<feature type="domain" description="VIP1 N-terminal" evidence="12">
    <location>
        <begin position="27"/>
        <end position="122"/>
    </location>
</feature>
<dbReference type="STRING" id="933852.A0A0C2WYJ5"/>
<comment type="similarity">
    <text evidence="1 10">Belongs to the histidine acid phosphatase family. VIP1 subfamily.</text>
</comment>
<reference evidence="13 14" key="1">
    <citation type="submission" date="2014-04" db="EMBL/GenBank/DDBJ databases">
        <authorList>
            <consortium name="DOE Joint Genome Institute"/>
            <person name="Kuo A."/>
            <person name="Zuccaro A."/>
            <person name="Kohler A."/>
            <person name="Nagy L.G."/>
            <person name="Floudas D."/>
            <person name="Copeland A."/>
            <person name="Barry K.W."/>
            <person name="Cichocki N."/>
            <person name="Veneault-Fourrey C."/>
            <person name="LaButti K."/>
            <person name="Lindquist E.A."/>
            <person name="Lipzen A."/>
            <person name="Lundell T."/>
            <person name="Morin E."/>
            <person name="Murat C."/>
            <person name="Sun H."/>
            <person name="Tunlid A."/>
            <person name="Henrissat B."/>
            <person name="Grigoriev I.V."/>
            <person name="Hibbett D.S."/>
            <person name="Martin F."/>
            <person name="Nordberg H.P."/>
            <person name="Cantor M.N."/>
            <person name="Hua S.X."/>
        </authorList>
    </citation>
    <scope>NUCLEOTIDE SEQUENCE [LARGE SCALE GENOMIC DNA]</scope>
    <source>
        <strain evidence="13 14">MAFF 305830</strain>
    </source>
</reference>
<dbReference type="PANTHER" id="PTHR12750:SF9">
    <property type="entry name" value="INOSITOL HEXAKISPHOSPHATE AND DIPHOSPHOINOSITOL-PENTAKISPHOSPHATE KINASE"/>
    <property type="match status" value="1"/>
</dbReference>
<dbReference type="Gene3D" id="3.40.50.1240">
    <property type="entry name" value="Phosphoglycerate mutase-like"/>
    <property type="match status" value="1"/>
</dbReference>
<dbReference type="Pfam" id="PF08443">
    <property type="entry name" value="RimK"/>
    <property type="match status" value="1"/>
</dbReference>
<keyword evidence="4 10" id="KW-0808">Transferase</keyword>
<evidence type="ECO:0000256" key="8">
    <source>
        <dbReference type="ARBA" id="ARBA00033696"/>
    </source>
</evidence>
<evidence type="ECO:0000256" key="6">
    <source>
        <dbReference type="ARBA" id="ARBA00022777"/>
    </source>
</evidence>
<dbReference type="EMBL" id="KN824282">
    <property type="protein sequence ID" value="KIM31133.1"/>
    <property type="molecule type" value="Genomic_DNA"/>
</dbReference>
<evidence type="ECO:0000256" key="2">
    <source>
        <dbReference type="ARBA" id="ARBA00022490"/>
    </source>
</evidence>
<dbReference type="GO" id="GO:0006020">
    <property type="term" value="P:inositol metabolic process"/>
    <property type="evidence" value="ECO:0007669"/>
    <property type="project" value="TreeGrafter"/>
</dbReference>
<dbReference type="FunFam" id="3.30.470.20:FF:000036">
    <property type="entry name" value="Inositol hexakisphosphate and diphosphoinositol-pentakisphosphate kinase"/>
    <property type="match status" value="1"/>
</dbReference>
<dbReference type="EC" id="2.7.4.24" evidence="10"/>
<keyword evidence="2 10" id="KW-0963">Cytoplasm</keyword>
<evidence type="ECO:0000256" key="3">
    <source>
        <dbReference type="ARBA" id="ARBA00022553"/>
    </source>
</evidence>
<dbReference type="OrthoDB" id="18042at2759"/>
<comment type="catalytic activity">
    <reaction evidence="9">
        <text>1D-myo-inositol hexakisphosphate + ATP = 1-diphospho-1D-myo-inositol 2,3,4,5,6-pentakisphosphate + ADP</text>
        <dbReference type="Rhea" id="RHEA:37459"/>
        <dbReference type="ChEBI" id="CHEBI:30616"/>
        <dbReference type="ChEBI" id="CHEBI:58130"/>
        <dbReference type="ChEBI" id="CHEBI:74946"/>
        <dbReference type="ChEBI" id="CHEBI:456216"/>
        <dbReference type="EC" id="2.7.4.24"/>
    </reaction>
    <physiologicalReaction direction="left-to-right" evidence="9">
        <dbReference type="Rhea" id="RHEA:37460"/>
    </physiologicalReaction>
</comment>
<dbReference type="Gene3D" id="3.30.470.20">
    <property type="entry name" value="ATP-grasp fold, B domain"/>
    <property type="match status" value="1"/>
</dbReference>
<accession>A0A0C2WYJ5</accession>
<keyword evidence="5 10" id="KW-0547">Nucleotide-binding</keyword>
<comment type="function">
    <text evidence="10">Bifunctional inositol kinase that acts in concert with the IP6K kinases to synthesize the diphosphate group-containing inositol pyrophosphates diphosphoinositol pentakisphosphate, PP-InsP5, and bis-diphosphoinositol tetrakisphosphate, (PP)2-InsP4. PP-InsP5 and (PP)2-InsP4, also respectively called InsP7 and InsP8, may regulate a variety of cellular processes, including apoptosis, vesicle trafficking, cytoskeletal dynamics, and exocytosis. Phosphorylates inositol hexakisphosphate (InsP6).</text>
</comment>
<keyword evidence="7 10" id="KW-0067">ATP-binding</keyword>
<dbReference type="SUPFAM" id="SSF56059">
    <property type="entry name" value="Glutathione synthetase ATP-binding domain-like"/>
    <property type="match status" value="1"/>
</dbReference>
<evidence type="ECO:0000256" key="1">
    <source>
        <dbReference type="ARBA" id="ARBA00005609"/>
    </source>
</evidence>
<dbReference type="InterPro" id="IPR013651">
    <property type="entry name" value="ATP-grasp_RimK-type"/>
</dbReference>
<sequence>MASSTLALAPLNPTKNDAAGGSTAKAIVIGVCAMDIKARSRAMQEILTRVVDRGGQLVEVKVFGDKVILDEDIENWPRCDVLISFYSKDKLVEFPLRKAVAYANLRKPLCINDLPMQCLLWDRRVVGRMLDHLGVPTPRRVEASRDGGPVLPEGLKEYVEGRLGFPLPTNVPPANVVLREDGDAIIVDGVVIEKPFVEKPVSGEDHDVYVYFRGGKGGRKLFRKVGNQSSELDPDLVAPRTDKSYIYEEFIDVDNAEDIKVYTVGPDFCHAETRKSPVIDGVVRRNTEGKEIRFITRLSDEEKDWASRICQGFGQKVCGFDLLRCGNGAKSLVIDVNGWSFVKGNDSYYDKAADILLNISKQLMASPLRAISISEQAKTPEPPSWKLKANVTVFRHADRTPKQKLKYNFPITERWAKPFVALLNGEKEEIILRERDQLEKIATAIEEARSLGAIGEDLGKLSALNNALFKKIDLPGTKAQLKPGYKKDRGAGTRKLEKLVLVLKWGGEFTHAARYQSRDLGENMRRDISIMNKDCLNNVRIYTSSERRVTASAEIFAAALLTPEKEKTSTALQLIIRKDLLDDSNEAKDLMDEVKKRLKILLRPGEPERRPQLTWPKHFKKEPVEVVAEVIELLSGFRTVMRRNFETMDTDKFQQRWCCGDEPWLFRERWEKLFEDFCDVKQEKFDPSRVSELYDTLKYCALHHRQFLFAIFGEKQESEQIEVVDKESRPPQRKLHELYARAKALFDLVAPQEYGIEAWEKEEIGVLTSLPLLRKIVEDLEAARNSGECSLNLYFTKESHIHTLLNLVLTSGIPIASPKIPELDYCLYERGTGKSDKEFAIRLALSEGAHSSNVLDSAIDARHALNVQGRK</sequence>
<dbReference type="GO" id="GO:0052723">
    <property type="term" value="F:inositol hexakisphosphate 1-kinase activity"/>
    <property type="evidence" value="ECO:0007669"/>
    <property type="project" value="RHEA"/>
</dbReference>